<proteinExistence type="predicted"/>
<dbReference type="GO" id="GO:0008924">
    <property type="term" value="F:L-malate dehydrogenase (quinone) activity"/>
    <property type="evidence" value="ECO:0007669"/>
    <property type="project" value="UniProtKB-EC"/>
</dbReference>
<keyword evidence="5" id="KW-0274">FAD</keyword>
<keyword evidence="3" id="KW-0816">Tricarboxylic acid cycle</keyword>
<dbReference type="Gene3D" id="3.50.50.60">
    <property type="entry name" value="FAD/NAD(P)-binding domain"/>
    <property type="match status" value="1"/>
</dbReference>
<dbReference type="PANTHER" id="PTHR43104:SF2">
    <property type="entry name" value="L-2-HYDROXYGLUTARATE DEHYDROGENASE, MITOCHONDRIAL"/>
    <property type="match status" value="1"/>
</dbReference>
<dbReference type="PANTHER" id="PTHR43104">
    <property type="entry name" value="L-2-HYDROXYGLUTARATE DEHYDROGENASE, MITOCHONDRIAL"/>
    <property type="match status" value="1"/>
</dbReference>
<protein>
    <submittedName>
        <fullName evidence="7">Malate:quinone oxidoreductase</fullName>
        <ecNumber evidence="7">1.1.5.4</ecNumber>
    </submittedName>
</protein>
<comment type="cofactor">
    <cofactor evidence="1">
        <name>FAD</name>
        <dbReference type="ChEBI" id="CHEBI:57692"/>
    </cofactor>
</comment>
<evidence type="ECO:0000256" key="2">
    <source>
        <dbReference type="ARBA" id="ARBA00005163"/>
    </source>
</evidence>
<evidence type="ECO:0000256" key="5">
    <source>
        <dbReference type="ARBA" id="ARBA00022827"/>
    </source>
</evidence>
<dbReference type="RefSeq" id="XP_011132480.1">
    <property type="nucleotide sequence ID" value="XM_011134178.1"/>
</dbReference>
<evidence type="ECO:0000256" key="1">
    <source>
        <dbReference type="ARBA" id="ARBA00001974"/>
    </source>
</evidence>
<dbReference type="GeneID" id="22914904"/>
<dbReference type="InterPro" id="IPR036188">
    <property type="entry name" value="FAD/NAD-bd_sf"/>
</dbReference>
<evidence type="ECO:0000256" key="6">
    <source>
        <dbReference type="ARBA" id="ARBA00023002"/>
    </source>
</evidence>
<dbReference type="EMBL" id="AFNH02001023">
    <property type="protein sequence ID" value="EZG45462.1"/>
    <property type="molecule type" value="Genomic_DNA"/>
</dbReference>
<organism evidence="7 8">
    <name type="scientific">Gregarina niphandrodes</name>
    <name type="common">Septate eugregarine</name>
    <dbReference type="NCBI Taxonomy" id="110365"/>
    <lineage>
        <taxon>Eukaryota</taxon>
        <taxon>Sar</taxon>
        <taxon>Alveolata</taxon>
        <taxon>Apicomplexa</taxon>
        <taxon>Conoidasida</taxon>
        <taxon>Gregarinasina</taxon>
        <taxon>Eugregarinorida</taxon>
        <taxon>Gregarinidae</taxon>
        <taxon>Gregarina</taxon>
    </lineage>
</organism>
<keyword evidence="8" id="KW-1185">Reference proteome</keyword>
<accession>A0A023B0U9</accession>
<gene>
    <name evidence="7" type="ORF">GNI_138290</name>
</gene>
<dbReference type="EC" id="1.1.5.4" evidence="7"/>
<dbReference type="InterPro" id="IPR006231">
    <property type="entry name" value="MQO"/>
</dbReference>
<evidence type="ECO:0000256" key="4">
    <source>
        <dbReference type="ARBA" id="ARBA00022630"/>
    </source>
</evidence>
<evidence type="ECO:0000313" key="7">
    <source>
        <dbReference type="EMBL" id="EZG45462.1"/>
    </source>
</evidence>
<dbReference type="AlphaFoldDB" id="A0A023B0U9"/>
<keyword evidence="4" id="KW-0285">Flavoprotein</keyword>
<dbReference type="SUPFAM" id="SSF51905">
    <property type="entry name" value="FAD/NAD(P)-binding domain"/>
    <property type="match status" value="1"/>
</dbReference>
<comment type="pathway">
    <text evidence="2">Carbohydrate metabolism; tricarboxylic acid cycle.</text>
</comment>
<keyword evidence="6 7" id="KW-0560">Oxidoreductase</keyword>
<dbReference type="Proteomes" id="UP000019763">
    <property type="component" value="Unassembled WGS sequence"/>
</dbReference>
<name>A0A023B0U9_GRENI</name>
<sequence>MLTSFRSFRPARVSEAVASCSAVRSGGMAGCKKLASLSSFSETDACQILTGKATESLIGSVVGPGPFVGVAGRNYSGSNKPRNQDLPSEVDVLIVGGGITGSALLYSLAEFTDLQKVLLIERRNAFAQVASGPNNNSQTIHCGDIETNYTIAKAAAVKRQANLLRNFVSKLPHGEQKVATAVMQKMAIGVGEKECEFMEKR</sequence>
<dbReference type="UniPathway" id="UPA00223"/>
<dbReference type="GO" id="GO:0005737">
    <property type="term" value="C:cytoplasm"/>
    <property type="evidence" value="ECO:0007669"/>
    <property type="project" value="TreeGrafter"/>
</dbReference>
<evidence type="ECO:0000313" key="8">
    <source>
        <dbReference type="Proteomes" id="UP000019763"/>
    </source>
</evidence>
<comment type="caution">
    <text evidence="7">The sequence shown here is derived from an EMBL/GenBank/DDBJ whole genome shotgun (WGS) entry which is preliminary data.</text>
</comment>
<reference evidence="7" key="1">
    <citation type="submission" date="2013-12" db="EMBL/GenBank/DDBJ databases">
        <authorList>
            <person name="Omoto C.K."/>
            <person name="Sibley D."/>
            <person name="Venepally P."/>
            <person name="Hadjithomas M."/>
            <person name="Karamycheva S."/>
            <person name="Brunk B."/>
            <person name="Roos D."/>
            <person name="Caler E."/>
            <person name="Lorenzi H."/>
        </authorList>
    </citation>
    <scope>NUCLEOTIDE SEQUENCE</scope>
</reference>
<dbReference type="VEuPathDB" id="CryptoDB:GNI_138290"/>
<dbReference type="Pfam" id="PF06039">
    <property type="entry name" value="Mqo"/>
    <property type="match status" value="1"/>
</dbReference>
<evidence type="ECO:0000256" key="3">
    <source>
        <dbReference type="ARBA" id="ARBA00022532"/>
    </source>
</evidence>
<dbReference type="eggNOG" id="KOG2665">
    <property type="taxonomic scope" value="Eukaryota"/>
</dbReference>
<dbReference type="GO" id="GO:0006099">
    <property type="term" value="P:tricarboxylic acid cycle"/>
    <property type="evidence" value="ECO:0007669"/>
    <property type="project" value="UniProtKB-UniPathway"/>
</dbReference>
<dbReference type="GO" id="GO:0047545">
    <property type="term" value="F:(S)-2-hydroxyglutarate dehydrogenase activity"/>
    <property type="evidence" value="ECO:0007669"/>
    <property type="project" value="TreeGrafter"/>
</dbReference>
<dbReference type="OrthoDB" id="498204at2759"/>